<dbReference type="AlphaFoldDB" id="G4N7D3"/>
<dbReference type="KEGG" id="mgr:MGG_17068"/>
<reference key="2">
    <citation type="submission" date="2011-05" db="EMBL/GenBank/DDBJ databases">
        <title>The Genome Sequence of Magnaporthe oryzae 70-15.</title>
        <authorList>
            <consortium name="The Broad Institute Genome Sequencing Platform"/>
            <person name="Ma L.-J."/>
            <person name="Dead R."/>
            <person name="Young S.K."/>
            <person name="Zeng Q."/>
            <person name="Gargeya S."/>
            <person name="Fitzgerald M."/>
            <person name="Haas B."/>
            <person name="Abouelleil A."/>
            <person name="Alvarado L."/>
            <person name="Arachchi H.M."/>
            <person name="Berlin A."/>
            <person name="Brown A."/>
            <person name="Chapman S.B."/>
            <person name="Chen Z."/>
            <person name="Dunbar C."/>
            <person name="Freedman E."/>
            <person name="Gearin G."/>
            <person name="Gellesch M."/>
            <person name="Goldberg J."/>
            <person name="Griggs A."/>
            <person name="Gujja S."/>
            <person name="Heiman D."/>
            <person name="Howarth C."/>
            <person name="Larson L."/>
            <person name="Lui A."/>
            <person name="MacDonald P.J.P."/>
            <person name="Mehta T."/>
            <person name="Montmayeur A."/>
            <person name="Murphy C."/>
            <person name="Neiman D."/>
            <person name="Pearson M."/>
            <person name="Priest M."/>
            <person name="Roberts A."/>
            <person name="Saif S."/>
            <person name="Shea T."/>
            <person name="Shenoy N."/>
            <person name="Sisk P."/>
            <person name="Stolte C."/>
            <person name="Sykes S."/>
            <person name="Yandava C."/>
            <person name="Wortman J."/>
            <person name="Nusbaum C."/>
            <person name="Birren B."/>
        </authorList>
    </citation>
    <scope>NUCLEOTIDE SEQUENCE</scope>
    <source>
        <strain>70-15</strain>
    </source>
</reference>
<accession>G4N7D3</accession>
<proteinExistence type="predicted"/>
<dbReference type="VEuPathDB" id="FungiDB:MGG_17068"/>
<dbReference type="OrthoDB" id="10401954at2759"/>
<evidence type="ECO:0000313" key="1">
    <source>
        <dbReference type="EMBL" id="EHA49992.1"/>
    </source>
</evidence>
<dbReference type="HOGENOM" id="CLU_2483789_0_0_1"/>
<sequence length="87" mass="9893">MHVPFFSEPCQSQVKHTHPNWPMMPENSQRFGNMMHAVAYPAVRLTNVERQVSRLHLFCQGKPVVSELPAYGRAVVSSYNMGSIHRG</sequence>
<evidence type="ECO:0000313" key="2">
    <source>
        <dbReference type="Proteomes" id="UP000009058"/>
    </source>
</evidence>
<dbReference type="GeneID" id="12984400"/>
<keyword evidence="2" id="KW-1185">Reference proteome</keyword>
<dbReference type="RefSeq" id="XP_003716311.1">
    <property type="nucleotide sequence ID" value="XM_003716263.1"/>
</dbReference>
<dbReference type="Proteomes" id="UP000009058">
    <property type="component" value="Chromosome 4"/>
</dbReference>
<name>G4N7D3_PYRO7</name>
<reference evidence="1 2" key="1">
    <citation type="journal article" date="2005" name="Nature">
        <title>The genome sequence of the rice blast fungus Magnaporthe grisea.</title>
        <authorList>
            <person name="Dean R.A."/>
            <person name="Talbot N.J."/>
            <person name="Ebbole D.J."/>
            <person name="Farman M.L."/>
            <person name="Mitchell T.K."/>
            <person name="Orbach M.J."/>
            <person name="Thon M."/>
            <person name="Kulkarni R."/>
            <person name="Xu J.R."/>
            <person name="Pan H."/>
            <person name="Read N.D."/>
            <person name="Lee Y.H."/>
            <person name="Carbone I."/>
            <person name="Brown D."/>
            <person name="Oh Y.Y."/>
            <person name="Donofrio N."/>
            <person name="Jeong J.S."/>
            <person name="Soanes D.M."/>
            <person name="Djonovic S."/>
            <person name="Kolomiets E."/>
            <person name="Rehmeyer C."/>
            <person name="Li W."/>
            <person name="Harding M."/>
            <person name="Kim S."/>
            <person name="Lebrun M.H."/>
            <person name="Bohnert H."/>
            <person name="Coughlan S."/>
            <person name="Butler J."/>
            <person name="Calvo S."/>
            <person name="Ma L.J."/>
            <person name="Nicol R."/>
            <person name="Purcell S."/>
            <person name="Nusbaum C."/>
            <person name="Galagan J.E."/>
            <person name="Birren B.W."/>
        </authorList>
    </citation>
    <scope>NUCLEOTIDE SEQUENCE [LARGE SCALE GENOMIC DNA]</scope>
    <source>
        <strain evidence="2">70-15 / ATCC MYA-4617 / FGSC 8958</strain>
    </source>
</reference>
<dbReference type="EMBL" id="CM001234">
    <property type="protein sequence ID" value="EHA49992.1"/>
    <property type="molecule type" value="Genomic_DNA"/>
</dbReference>
<gene>
    <name evidence="1" type="ORF">MGG_17068</name>
</gene>
<dbReference type="InParanoid" id="G4N7D3"/>
<organism evidence="1 2">
    <name type="scientific">Pyricularia oryzae (strain 70-15 / ATCC MYA-4617 / FGSC 8958)</name>
    <name type="common">Rice blast fungus</name>
    <name type="synonym">Magnaporthe oryzae</name>
    <dbReference type="NCBI Taxonomy" id="242507"/>
    <lineage>
        <taxon>Eukaryota</taxon>
        <taxon>Fungi</taxon>
        <taxon>Dikarya</taxon>
        <taxon>Ascomycota</taxon>
        <taxon>Pezizomycotina</taxon>
        <taxon>Sordariomycetes</taxon>
        <taxon>Sordariomycetidae</taxon>
        <taxon>Magnaporthales</taxon>
        <taxon>Pyriculariaceae</taxon>
        <taxon>Pyricularia</taxon>
    </lineage>
</organism>
<protein>
    <submittedName>
        <fullName evidence="1">Uncharacterized protein</fullName>
    </submittedName>
</protein>